<dbReference type="InterPro" id="IPR029441">
    <property type="entry name" value="Cass2"/>
</dbReference>
<evidence type="ECO:0000259" key="1">
    <source>
        <dbReference type="SMART" id="SM00871"/>
    </source>
</evidence>
<evidence type="ECO:0000313" key="2">
    <source>
        <dbReference type="EMBL" id="PSR54683.1"/>
    </source>
</evidence>
<dbReference type="Gene3D" id="3.20.80.10">
    <property type="entry name" value="Regulatory factor, effector binding domain"/>
    <property type="match status" value="1"/>
</dbReference>
<dbReference type="InterPro" id="IPR010499">
    <property type="entry name" value="AraC_E-bd"/>
</dbReference>
<dbReference type="Pfam" id="PF14526">
    <property type="entry name" value="Cass2"/>
    <property type="match status" value="1"/>
</dbReference>
<accession>A0A2T2YGQ5</accession>
<sequence>MVFETVPIHPFYIIGISVRTTNQNGQAQADIGELWGRFLSQNLISQIPNKESNVIYCVYTDYESDYQGPYTTILGCRVSSLEAIPPGFTGITIPAATYQVYTSQGKLPECVGQTWNYIWQNAQNRKYSADFDVYDSQSQTPESATVKTYLSVN</sequence>
<feature type="domain" description="AraC effector-binding" evidence="1">
    <location>
        <begin position="1"/>
        <end position="153"/>
    </location>
</feature>
<name>A0A2T2YGQ5_9BACT</name>
<organism evidence="2 3">
    <name type="scientific">Adhaeribacter arboris</name>
    <dbReference type="NCBI Taxonomy" id="2072846"/>
    <lineage>
        <taxon>Bacteria</taxon>
        <taxon>Pseudomonadati</taxon>
        <taxon>Bacteroidota</taxon>
        <taxon>Cytophagia</taxon>
        <taxon>Cytophagales</taxon>
        <taxon>Hymenobacteraceae</taxon>
        <taxon>Adhaeribacter</taxon>
    </lineage>
</organism>
<dbReference type="EMBL" id="PYFT01000001">
    <property type="protein sequence ID" value="PSR54683.1"/>
    <property type="molecule type" value="Genomic_DNA"/>
</dbReference>
<dbReference type="AlphaFoldDB" id="A0A2T2YGQ5"/>
<keyword evidence="3" id="KW-1185">Reference proteome</keyword>
<dbReference type="SMART" id="SM00871">
    <property type="entry name" value="AraC_E_bind"/>
    <property type="match status" value="1"/>
</dbReference>
<dbReference type="PANTHER" id="PTHR36444:SF2">
    <property type="entry name" value="TRANSCRIPTIONAL REGULATOR PROTEIN YOBU-RELATED"/>
    <property type="match status" value="1"/>
</dbReference>
<dbReference type="InterPro" id="IPR053182">
    <property type="entry name" value="YobU-like_regulator"/>
</dbReference>
<reference evidence="2 3" key="1">
    <citation type="submission" date="2018-03" db="EMBL/GenBank/DDBJ databases">
        <title>Adhaeribacter sp. HMF7605 Genome sequencing and assembly.</title>
        <authorList>
            <person name="Kang H."/>
            <person name="Kang J."/>
            <person name="Cha I."/>
            <person name="Kim H."/>
            <person name="Joh K."/>
        </authorList>
    </citation>
    <scope>NUCLEOTIDE SEQUENCE [LARGE SCALE GENOMIC DNA]</scope>
    <source>
        <strain evidence="2 3">HMF7605</strain>
    </source>
</reference>
<dbReference type="RefSeq" id="WP_106930575.1">
    <property type="nucleotide sequence ID" value="NZ_PYFT01000001.1"/>
</dbReference>
<proteinExistence type="predicted"/>
<dbReference type="SUPFAM" id="SSF55136">
    <property type="entry name" value="Probable bacterial effector-binding domain"/>
    <property type="match status" value="1"/>
</dbReference>
<protein>
    <submittedName>
        <fullName evidence="2">AraC family transcriptional regulator</fullName>
    </submittedName>
</protein>
<dbReference type="OrthoDB" id="9801008at2"/>
<dbReference type="Proteomes" id="UP000240357">
    <property type="component" value="Unassembled WGS sequence"/>
</dbReference>
<comment type="caution">
    <text evidence="2">The sequence shown here is derived from an EMBL/GenBank/DDBJ whole genome shotgun (WGS) entry which is preliminary data.</text>
</comment>
<dbReference type="InterPro" id="IPR011256">
    <property type="entry name" value="Reg_factor_effector_dom_sf"/>
</dbReference>
<dbReference type="PANTHER" id="PTHR36444">
    <property type="entry name" value="TRANSCRIPTIONAL REGULATOR PROTEIN YOBU-RELATED"/>
    <property type="match status" value="1"/>
</dbReference>
<evidence type="ECO:0000313" key="3">
    <source>
        <dbReference type="Proteomes" id="UP000240357"/>
    </source>
</evidence>
<gene>
    <name evidence="2" type="ORF">AHMF7605_14785</name>
</gene>